<organism evidence="2">
    <name type="scientific">Muribaculaceae bacterium Z82</name>
    <dbReference type="NCBI Taxonomy" id="2304548"/>
    <lineage>
        <taxon>Bacteria</taxon>
        <taxon>Pseudomonadati</taxon>
        <taxon>Bacteroidota</taxon>
        <taxon>Bacteroidia</taxon>
        <taxon>Bacteroidales</taxon>
        <taxon>Muribaculaceae</taxon>
    </lineage>
</organism>
<feature type="transmembrane region" description="Helical" evidence="1">
    <location>
        <begin position="280"/>
        <end position="305"/>
    </location>
</feature>
<protein>
    <submittedName>
        <fullName evidence="2">ABC transporter permease</fullName>
    </submittedName>
</protein>
<keyword evidence="1" id="KW-1133">Transmembrane helix</keyword>
<comment type="caution">
    <text evidence="2">The sequence shown here is derived from an EMBL/GenBank/DDBJ whole genome shotgun (WGS) entry which is preliminary data.</text>
</comment>
<keyword evidence="1" id="KW-0472">Membrane</keyword>
<feature type="transmembrane region" description="Helical" evidence="1">
    <location>
        <begin position="225"/>
        <end position="245"/>
    </location>
</feature>
<dbReference type="EMBL" id="QWKH01000037">
    <property type="protein sequence ID" value="NBI34619.1"/>
    <property type="molecule type" value="Genomic_DNA"/>
</dbReference>
<name>A0A7C9JDV1_9BACT</name>
<feature type="transmembrane region" description="Helical" evidence="1">
    <location>
        <begin position="12"/>
        <end position="34"/>
    </location>
</feature>
<accession>A0A7C9JDV1</accession>
<sequence>MMRLVWYEFAKLFCRRSVLVLFVLFSVINLAKIYSEWDAYSFLADGGGERSWHTVYWQLYDQYRGPIAPEKVQRLLATWQPLAQATADMTANTATDDANSLTGNLYSDRNLLEKYFIDPMRYCYEYGDRAASVAEKARQNAEAAAQAGALYQQRESAALYQIYAGRTVPDFAYTEMANYYLNYDFSLVLVLLLGLYGVAGTFVEERETQMDRLLLTNPNGGSRTVLAKLMAASGFLLLVTTWFSLLDLAGFGAAFGTLEGLDLPVYAIPSFAEAPIDLSVLQFAVLAAALRSGGLWALGMVWLAVSLRGRNALVPLVANFALTAALVIGGASAAYSHFVWAKALDPYSLLAGRPLLAQTEFLDIGGFPVLSWQAALAISLVAGLAIAAVIYLLSPRNTYCPIRRLR</sequence>
<gene>
    <name evidence="2" type="ORF">D1639_06170</name>
</gene>
<keyword evidence="1" id="KW-0812">Transmembrane</keyword>
<dbReference type="AlphaFoldDB" id="A0A7C9JDV1"/>
<proteinExistence type="predicted"/>
<feature type="transmembrane region" description="Helical" evidence="1">
    <location>
        <begin position="185"/>
        <end position="204"/>
    </location>
</feature>
<evidence type="ECO:0000313" key="2">
    <source>
        <dbReference type="EMBL" id="NBI34619.1"/>
    </source>
</evidence>
<reference evidence="2" key="1">
    <citation type="submission" date="2018-08" db="EMBL/GenBank/DDBJ databases">
        <title>Murine metabolic-syndrome-specific gut microbial biobank.</title>
        <authorList>
            <person name="Liu C."/>
        </authorList>
    </citation>
    <scope>NUCLEOTIDE SEQUENCE [LARGE SCALE GENOMIC DNA]</scope>
    <source>
        <strain evidence="2">Z82</strain>
    </source>
</reference>
<evidence type="ECO:0000256" key="1">
    <source>
        <dbReference type="SAM" id="Phobius"/>
    </source>
</evidence>
<feature type="transmembrane region" description="Helical" evidence="1">
    <location>
        <begin position="370"/>
        <end position="394"/>
    </location>
</feature>
<feature type="transmembrane region" description="Helical" evidence="1">
    <location>
        <begin position="317"/>
        <end position="340"/>
    </location>
</feature>